<protein>
    <recommendedName>
        <fullName evidence="2">TACO1/YebC-like second and third domain-containing protein</fullName>
    </recommendedName>
</protein>
<dbReference type="InterPro" id="IPR029072">
    <property type="entry name" value="YebC-like"/>
</dbReference>
<dbReference type="Gene3D" id="3.30.70.980">
    <property type="match status" value="2"/>
</dbReference>
<accession>A0ABR3QF61</accession>
<dbReference type="InterPro" id="IPR017856">
    <property type="entry name" value="Integrase-like_N"/>
</dbReference>
<comment type="caution">
    <text evidence="3">The sequence shown here is derived from an EMBL/GenBank/DDBJ whole genome shotgun (WGS) entry which is preliminary data.</text>
</comment>
<feature type="domain" description="TACO1/YebC-like second and third" evidence="2">
    <location>
        <begin position="51"/>
        <end position="214"/>
    </location>
</feature>
<dbReference type="RefSeq" id="XP_069213303.1">
    <property type="nucleotide sequence ID" value="XM_069349759.1"/>
</dbReference>
<comment type="similarity">
    <text evidence="1">Belongs to the TACO1 family.</text>
</comment>
<reference evidence="3 4" key="1">
    <citation type="submission" date="2023-08" db="EMBL/GenBank/DDBJ databases">
        <title>Annotated Genome Sequence of Vanrija albida AlHP1.</title>
        <authorList>
            <person name="Herzog R."/>
        </authorList>
    </citation>
    <scope>NUCLEOTIDE SEQUENCE [LARGE SCALE GENOMIC DNA]</scope>
    <source>
        <strain evidence="3 4">AlHP1</strain>
    </source>
</reference>
<dbReference type="EMBL" id="JBBXJM010000001">
    <property type="protein sequence ID" value="KAL1413359.1"/>
    <property type="molecule type" value="Genomic_DNA"/>
</dbReference>
<sequence length="215" mass="23054">MALRPPGSHDPGQNPRLALALQRAKDGGVPKANVELAFERARKALDGTGQAIVYEAMGPGGRTAFMIECLTDSPARTVSRVKETLHKNGGRVASVNFLFERKGLLRVQPLPGATFDALFEAAVDGGAEDVREAEGEDEEPVWEVLTAPTELGALTDLLTTAPHDASYALVSSELAFLPLEAIPVDEADEHFEAAARIAELLEDEADVVKVWTNLE</sequence>
<evidence type="ECO:0000256" key="1">
    <source>
        <dbReference type="ARBA" id="ARBA00008724"/>
    </source>
</evidence>
<proteinExistence type="inferred from homology"/>
<keyword evidence="4" id="KW-1185">Reference proteome</keyword>
<dbReference type="Pfam" id="PF01709">
    <property type="entry name" value="Transcrip_reg"/>
    <property type="match status" value="1"/>
</dbReference>
<dbReference type="SUPFAM" id="SSF75625">
    <property type="entry name" value="YebC-like"/>
    <property type="match status" value="1"/>
</dbReference>
<evidence type="ECO:0000313" key="3">
    <source>
        <dbReference type="EMBL" id="KAL1413359.1"/>
    </source>
</evidence>
<dbReference type="GeneID" id="95982162"/>
<dbReference type="Gene3D" id="1.10.10.200">
    <property type="match status" value="1"/>
</dbReference>
<evidence type="ECO:0000313" key="4">
    <source>
        <dbReference type="Proteomes" id="UP001565368"/>
    </source>
</evidence>
<dbReference type="Proteomes" id="UP001565368">
    <property type="component" value="Unassembled WGS sequence"/>
</dbReference>
<evidence type="ECO:0000259" key="2">
    <source>
        <dbReference type="Pfam" id="PF01709"/>
    </source>
</evidence>
<dbReference type="PANTHER" id="PTHR12532">
    <property type="entry name" value="TRANSLATIONAL ACTIVATOR OF CYTOCHROME C OXIDASE 1"/>
    <property type="match status" value="1"/>
</dbReference>
<dbReference type="InterPro" id="IPR002876">
    <property type="entry name" value="Transcrip_reg_TACO1-like"/>
</dbReference>
<gene>
    <name evidence="3" type="ORF">Q8F55_001119</name>
</gene>
<organism evidence="3 4">
    <name type="scientific">Vanrija albida</name>
    <dbReference type="NCBI Taxonomy" id="181172"/>
    <lineage>
        <taxon>Eukaryota</taxon>
        <taxon>Fungi</taxon>
        <taxon>Dikarya</taxon>
        <taxon>Basidiomycota</taxon>
        <taxon>Agaricomycotina</taxon>
        <taxon>Tremellomycetes</taxon>
        <taxon>Trichosporonales</taxon>
        <taxon>Trichosporonaceae</taxon>
        <taxon>Vanrija</taxon>
    </lineage>
</organism>
<dbReference type="PANTHER" id="PTHR12532:SF0">
    <property type="entry name" value="TRANSLATIONAL ACTIVATOR OF CYTOCHROME C OXIDASE 1"/>
    <property type="match status" value="1"/>
</dbReference>
<dbReference type="InterPro" id="IPR048300">
    <property type="entry name" value="TACO1_YebC-like_2nd/3rd_dom"/>
</dbReference>
<name>A0ABR3QF61_9TREE</name>
<dbReference type="InterPro" id="IPR026564">
    <property type="entry name" value="Transcrip_reg_TACO1-like_dom3"/>
</dbReference>